<organism evidence="1 2">
    <name type="scientific">Zizania palustris</name>
    <name type="common">Northern wild rice</name>
    <dbReference type="NCBI Taxonomy" id="103762"/>
    <lineage>
        <taxon>Eukaryota</taxon>
        <taxon>Viridiplantae</taxon>
        <taxon>Streptophyta</taxon>
        <taxon>Embryophyta</taxon>
        <taxon>Tracheophyta</taxon>
        <taxon>Spermatophyta</taxon>
        <taxon>Magnoliopsida</taxon>
        <taxon>Liliopsida</taxon>
        <taxon>Poales</taxon>
        <taxon>Poaceae</taxon>
        <taxon>BOP clade</taxon>
        <taxon>Oryzoideae</taxon>
        <taxon>Oryzeae</taxon>
        <taxon>Zizaniinae</taxon>
        <taxon>Zizania</taxon>
    </lineage>
</organism>
<gene>
    <name evidence="1" type="ORF">GUJ93_ZPchr0013g35536</name>
</gene>
<proteinExistence type="predicted"/>
<reference evidence="1" key="1">
    <citation type="journal article" date="2021" name="bioRxiv">
        <title>Whole Genome Assembly and Annotation of Northern Wild Rice, Zizania palustris L., Supports a Whole Genome Duplication in the Zizania Genus.</title>
        <authorList>
            <person name="Haas M."/>
            <person name="Kono T."/>
            <person name="Macchietto M."/>
            <person name="Millas R."/>
            <person name="McGilp L."/>
            <person name="Shao M."/>
            <person name="Duquette J."/>
            <person name="Hirsch C.N."/>
            <person name="Kimball J."/>
        </authorList>
    </citation>
    <scope>NUCLEOTIDE SEQUENCE</scope>
    <source>
        <tissue evidence="1">Fresh leaf tissue</tissue>
    </source>
</reference>
<dbReference type="PANTHER" id="PTHR45290">
    <property type="entry name" value="OS03G0300300 PROTEIN"/>
    <property type="match status" value="1"/>
</dbReference>
<sequence length="103" mass="11620">MPYSPKSLYLISSDGKILATTAGQLRTFGASDYKKIQKFFGNSVTVRSIVFSDDSQYVLSSGVGERYVAIWKLDHVRVGRIEDDRVCIEDMMREHGIIDARVN</sequence>
<reference evidence="1" key="2">
    <citation type="submission" date="2021-02" db="EMBL/GenBank/DDBJ databases">
        <authorList>
            <person name="Kimball J.A."/>
            <person name="Haas M.W."/>
            <person name="Macchietto M."/>
            <person name="Kono T."/>
            <person name="Duquette J."/>
            <person name="Shao M."/>
        </authorList>
    </citation>
    <scope>NUCLEOTIDE SEQUENCE</scope>
    <source>
        <tissue evidence="1">Fresh leaf tissue</tissue>
    </source>
</reference>
<evidence type="ECO:0000313" key="1">
    <source>
        <dbReference type="EMBL" id="KAG8096327.1"/>
    </source>
</evidence>
<evidence type="ECO:0000313" key="2">
    <source>
        <dbReference type="Proteomes" id="UP000729402"/>
    </source>
</evidence>
<comment type="caution">
    <text evidence="1">The sequence shown here is derived from an EMBL/GenBank/DDBJ whole genome shotgun (WGS) entry which is preliminary data.</text>
</comment>
<protein>
    <submittedName>
        <fullName evidence="1">Uncharacterized protein</fullName>
    </submittedName>
</protein>
<keyword evidence="2" id="KW-1185">Reference proteome</keyword>
<dbReference type="EMBL" id="JAAALK010000079">
    <property type="protein sequence ID" value="KAG8096327.1"/>
    <property type="molecule type" value="Genomic_DNA"/>
</dbReference>
<dbReference type="AlphaFoldDB" id="A0A8J6BU17"/>
<accession>A0A8J6BU17</accession>
<dbReference type="Proteomes" id="UP000729402">
    <property type="component" value="Unassembled WGS sequence"/>
</dbReference>
<dbReference type="PANTHER" id="PTHR45290:SF1">
    <property type="entry name" value="OS03G0300300 PROTEIN"/>
    <property type="match status" value="1"/>
</dbReference>
<dbReference type="OrthoDB" id="30195at2759"/>
<name>A0A8J6BU17_ZIZPA</name>